<dbReference type="Proteomes" id="UP001497516">
    <property type="component" value="Chromosome 1"/>
</dbReference>
<evidence type="ECO:0000313" key="2">
    <source>
        <dbReference type="Proteomes" id="UP001497516"/>
    </source>
</evidence>
<proteinExistence type="predicted"/>
<keyword evidence="2" id="KW-1185">Reference proteome</keyword>
<organism evidence="1 2">
    <name type="scientific">Linum trigynum</name>
    <dbReference type="NCBI Taxonomy" id="586398"/>
    <lineage>
        <taxon>Eukaryota</taxon>
        <taxon>Viridiplantae</taxon>
        <taxon>Streptophyta</taxon>
        <taxon>Embryophyta</taxon>
        <taxon>Tracheophyta</taxon>
        <taxon>Spermatophyta</taxon>
        <taxon>Magnoliopsida</taxon>
        <taxon>eudicotyledons</taxon>
        <taxon>Gunneridae</taxon>
        <taxon>Pentapetalae</taxon>
        <taxon>rosids</taxon>
        <taxon>fabids</taxon>
        <taxon>Malpighiales</taxon>
        <taxon>Linaceae</taxon>
        <taxon>Linum</taxon>
    </lineage>
</organism>
<evidence type="ECO:0000313" key="1">
    <source>
        <dbReference type="EMBL" id="CAL1354710.1"/>
    </source>
</evidence>
<accession>A0AAV2CG58</accession>
<dbReference type="EMBL" id="OZ034813">
    <property type="protein sequence ID" value="CAL1354710.1"/>
    <property type="molecule type" value="Genomic_DNA"/>
</dbReference>
<sequence>MDPISLIDNLGWLPMGDSPPRSYCPADVCAFYSNPHTDGLATGKFTTLVYGHLLTLFADDLVAFLILPTLGKQLIIPLEFWSYKFDLRQEATNHSFDSLDDSLKLLHYYIT</sequence>
<dbReference type="AlphaFoldDB" id="A0AAV2CG58"/>
<protein>
    <submittedName>
        <fullName evidence="1">Uncharacterized protein</fullName>
    </submittedName>
</protein>
<reference evidence="1 2" key="1">
    <citation type="submission" date="2024-04" db="EMBL/GenBank/DDBJ databases">
        <authorList>
            <person name="Fracassetti M."/>
        </authorList>
    </citation>
    <scope>NUCLEOTIDE SEQUENCE [LARGE SCALE GENOMIC DNA]</scope>
</reference>
<gene>
    <name evidence="1" type="ORF">LTRI10_LOCUS2507</name>
</gene>
<name>A0AAV2CG58_9ROSI</name>